<comment type="similarity">
    <text evidence="2">Belongs to the DUF177 domain family.</text>
</comment>
<dbReference type="eggNOG" id="COG1399">
    <property type="taxonomic scope" value="Bacteria"/>
</dbReference>
<evidence type="ECO:0000256" key="1">
    <source>
        <dbReference type="ARBA" id="ARBA00002868"/>
    </source>
</evidence>
<accession>D5BZF0</accession>
<dbReference type="AlphaFoldDB" id="D5BZF0"/>
<protein>
    <recommendedName>
        <fullName evidence="3">Large ribosomal RNA subunit accumulation protein YceD</fullName>
    </recommendedName>
    <alternativeName>
        <fullName evidence="5">23S rRNA accumulation protein YceD</fullName>
    </alternativeName>
</protein>
<dbReference type="OrthoDB" id="9786771at2"/>
<comment type="function">
    <text evidence="1">Plays a role in synthesis, processing and/or stability of 23S rRNA.</text>
</comment>
<evidence type="ECO:0000256" key="6">
    <source>
        <dbReference type="SAM" id="MobiDB-lite"/>
    </source>
</evidence>
<organism evidence="7 8">
    <name type="scientific">Nitrosococcus halophilus (strain Nc4)</name>
    <dbReference type="NCBI Taxonomy" id="472759"/>
    <lineage>
        <taxon>Bacteria</taxon>
        <taxon>Pseudomonadati</taxon>
        <taxon>Pseudomonadota</taxon>
        <taxon>Gammaproteobacteria</taxon>
        <taxon>Chromatiales</taxon>
        <taxon>Chromatiaceae</taxon>
        <taxon>Nitrosococcus</taxon>
    </lineage>
</organism>
<dbReference type="PANTHER" id="PTHR38099">
    <property type="entry name" value="LARGE RIBOSOMAL RNA SUBUNIT ACCUMULATION PROTEIN YCED"/>
    <property type="match status" value="1"/>
</dbReference>
<keyword evidence="4" id="KW-0690">Ribosome biogenesis</keyword>
<dbReference type="Proteomes" id="UP000001844">
    <property type="component" value="Chromosome"/>
</dbReference>
<reference evidence="8" key="1">
    <citation type="submission" date="2010-04" db="EMBL/GenBank/DDBJ databases">
        <title>Complete genome sequence of Nitrosococcus halophilus Nc4, a salt-adapted, aerobic obligate ammonia-oxidizing sulfur purple bacterium.</title>
        <authorList>
            <consortium name="US DOE Joint Genome Institute"/>
            <person name="Campbell M.A."/>
            <person name="Malfatti S.A."/>
            <person name="Chain P.S.G."/>
            <person name="Heidelberg J.F."/>
            <person name="Ward B.B."/>
            <person name="Klotz M.G."/>
        </authorList>
    </citation>
    <scope>NUCLEOTIDE SEQUENCE [LARGE SCALE GENOMIC DNA]</scope>
    <source>
        <strain evidence="8">Nc4</strain>
    </source>
</reference>
<evidence type="ECO:0000256" key="2">
    <source>
        <dbReference type="ARBA" id="ARBA00010740"/>
    </source>
</evidence>
<evidence type="ECO:0000256" key="4">
    <source>
        <dbReference type="ARBA" id="ARBA00022517"/>
    </source>
</evidence>
<dbReference type="EMBL" id="CP001798">
    <property type="protein sequence ID" value="ADE16164.1"/>
    <property type="molecule type" value="Genomic_DNA"/>
</dbReference>
<proteinExistence type="inferred from homology"/>
<dbReference type="GO" id="GO:0005829">
    <property type="term" value="C:cytosol"/>
    <property type="evidence" value="ECO:0007669"/>
    <property type="project" value="TreeGrafter"/>
</dbReference>
<dbReference type="GO" id="GO:0042254">
    <property type="term" value="P:ribosome biogenesis"/>
    <property type="evidence" value="ECO:0007669"/>
    <property type="project" value="UniProtKB-KW"/>
</dbReference>
<evidence type="ECO:0000256" key="5">
    <source>
        <dbReference type="ARBA" id="ARBA00031841"/>
    </source>
</evidence>
<dbReference type="HOGENOM" id="CLU_094127_2_0_6"/>
<keyword evidence="8" id="KW-1185">Reference proteome</keyword>
<dbReference type="Pfam" id="PF02620">
    <property type="entry name" value="YceD"/>
    <property type="match status" value="1"/>
</dbReference>
<dbReference type="InterPro" id="IPR039255">
    <property type="entry name" value="YceD_bac"/>
</dbReference>
<sequence length="183" mass="20684">MVKSLPDRILPWQLARSGRTLQGQVPLAQMPQLGQEILNRQSVAEVELAFDCDEGGCCFAQGRIRADLQLVCQRCLQPVEIELDTQTKLGLMVAESEIHRWPDEYEPWIVEPEETASLWSLVEEELLLALPIVARHPLGECPQGEVPQWVVDQDKKEEQGTSQQGSSPFAVLKNFKIKDKRDP</sequence>
<dbReference type="InterPro" id="IPR003772">
    <property type="entry name" value="YceD"/>
</dbReference>
<evidence type="ECO:0000313" key="7">
    <source>
        <dbReference type="EMBL" id="ADE16164.1"/>
    </source>
</evidence>
<dbReference type="RefSeq" id="WP_013034014.1">
    <property type="nucleotide sequence ID" value="NC_013960.1"/>
</dbReference>
<dbReference type="KEGG" id="nhl:Nhal_3112"/>
<evidence type="ECO:0000256" key="3">
    <source>
        <dbReference type="ARBA" id="ARBA00015716"/>
    </source>
</evidence>
<gene>
    <name evidence="7" type="ordered locus">Nhal_3112</name>
</gene>
<dbReference type="STRING" id="472759.Nhal_3112"/>
<evidence type="ECO:0000313" key="8">
    <source>
        <dbReference type="Proteomes" id="UP000001844"/>
    </source>
</evidence>
<name>D5BZF0_NITHN</name>
<feature type="region of interest" description="Disordered" evidence="6">
    <location>
        <begin position="149"/>
        <end position="169"/>
    </location>
</feature>
<dbReference type="PANTHER" id="PTHR38099:SF1">
    <property type="entry name" value="LARGE RIBOSOMAL RNA SUBUNIT ACCUMULATION PROTEIN YCED"/>
    <property type="match status" value="1"/>
</dbReference>